<sequence length="169" mass="18111">MVLYMFSGTKSIISAAKSSSKQQDQILKQQEQVRQQQRLQEQQVREFSSRLNGDYAAASGKGLPGSVTPRGLMFLPVFEGGLPQVSTPSTLLTTTSGILPPHFPNHLNSSTHTSPSRQLSPHAVTSSSQNNNGAGNSLTRTHAPSLGGVSAHKSGWLVGQLAFLKYSTH</sequence>
<name>A0A8X6GGB3_TRICU</name>
<dbReference type="AlphaFoldDB" id="A0A8X6GGB3"/>
<accession>A0A8X6GGB3</accession>
<gene>
    <name evidence="2" type="primary">AVEN_263749_1</name>
    <name evidence="2" type="ORF">TNCT_465241</name>
</gene>
<proteinExistence type="predicted"/>
<organism evidence="2 3">
    <name type="scientific">Trichonephila clavata</name>
    <name type="common">Joro spider</name>
    <name type="synonym">Nephila clavata</name>
    <dbReference type="NCBI Taxonomy" id="2740835"/>
    <lineage>
        <taxon>Eukaryota</taxon>
        <taxon>Metazoa</taxon>
        <taxon>Ecdysozoa</taxon>
        <taxon>Arthropoda</taxon>
        <taxon>Chelicerata</taxon>
        <taxon>Arachnida</taxon>
        <taxon>Araneae</taxon>
        <taxon>Araneomorphae</taxon>
        <taxon>Entelegynae</taxon>
        <taxon>Araneoidea</taxon>
        <taxon>Nephilidae</taxon>
        <taxon>Trichonephila</taxon>
    </lineage>
</organism>
<protein>
    <submittedName>
        <fullName evidence="2">Uncharacterized protein</fullName>
    </submittedName>
</protein>
<evidence type="ECO:0000256" key="1">
    <source>
        <dbReference type="SAM" id="MobiDB-lite"/>
    </source>
</evidence>
<reference evidence="2" key="1">
    <citation type="submission" date="2020-07" db="EMBL/GenBank/DDBJ databases">
        <title>Multicomponent nature underlies the extraordinary mechanical properties of spider dragline silk.</title>
        <authorList>
            <person name="Kono N."/>
            <person name="Nakamura H."/>
            <person name="Mori M."/>
            <person name="Yoshida Y."/>
            <person name="Ohtoshi R."/>
            <person name="Malay A.D."/>
            <person name="Moran D.A.P."/>
            <person name="Tomita M."/>
            <person name="Numata K."/>
            <person name="Arakawa K."/>
        </authorList>
    </citation>
    <scope>NUCLEOTIDE SEQUENCE</scope>
</reference>
<dbReference type="Proteomes" id="UP000887116">
    <property type="component" value="Unassembled WGS sequence"/>
</dbReference>
<dbReference type="OrthoDB" id="6437173at2759"/>
<evidence type="ECO:0000313" key="2">
    <source>
        <dbReference type="EMBL" id="GFR03333.1"/>
    </source>
</evidence>
<comment type="caution">
    <text evidence="2">The sequence shown here is derived from an EMBL/GenBank/DDBJ whole genome shotgun (WGS) entry which is preliminary data.</text>
</comment>
<feature type="compositionally biased region" description="Low complexity" evidence="1">
    <location>
        <begin position="126"/>
        <end position="137"/>
    </location>
</feature>
<feature type="region of interest" description="Disordered" evidence="1">
    <location>
        <begin position="96"/>
        <end position="146"/>
    </location>
</feature>
<keyword evidence="3" id="KW-1185">Reference proteome</keyword>
<evidence type="ECO:0000313" key="3">
    <source>
        <dbReference type="Proteomes" id="UP000887116"/>
    </source>
</evidence>
<feature type="compositionally biased region" description="Polar residues" evidence="1">
    <location>
        <begin position="106"/>
        <end position="125"/>
    </location>
</feature>
<dbReference type="EMBL" id="BMAO01025527">
    <property type="protein sequence ID" value="GFR03333.1"/>
    <property type="molecule type" value="Genomic_DNA"/>
</dbReference>